<name>A0AAV7KXR1_PLEWA</name>
<dbReference type="AlphaFoldDB" id="A0AAV7KXR1"/>
<reference evidence="1" key="1">
    <citation type="journal article" date="2022" name="bioRxiv">
        <title>Sequencing and chromosome-scale assembly of the giantPleurodeles waltlgenome.</title>
        <authorList>
            <person name="Brown T."/>
            <person name="Elewa A."/>
            <person name="Iarovenko S."/>
            <person name="Subramanian E."/>
            <person name="Araus A.J."/>
            <person name="Petzold A."/>
            <person name="Susuki M."/>
            <person name="Suzuki K.-i.T."/>
            <person name="Hayashi T."/>
            <person name="Toyoda A."/>
            <person name="Oliveira C."/>
            <person name="Osipova E."/>
            <person name="Leigh N.D."/>
            <person name="Simon A."/>
            <person name="Yun M.H."/>
        </authorList>
    </citation>
    <scope>NUCLEOTIDE SEQUENCE</scope>
    <source>
        <strain evidence="1">20211129_DDA</strain>
        <tissue evidence="1">Liver</tissue>
    </source>
</reference>
<keyword evidence="2" id="KW-1185">Reference proteome</keyword>
<proteinExistence type="predicted"/>
<gene>
    <name evidence="1" type="ORF">NDU88_003151</name>
</gene>
<evidence type="ECO:0000313" key="1">
    <source>
        <dbReference type="EMBL" id="KAJ1082990.1"/>
    </source>
</evidence>
<feature type="non-terminal residue" evidence="1">
    <location>
        <position position="59"/>
    </location>
</feature>
<evidence type="ECO:0000313" key="2">
    <source>
        <dbReference type="Proteomes" id="UP001066276"/>
    </source>
</evidence>
<feature type="non-terminal residue" evidence="1">
    <location>
        <position position="1"/>
    </location>
</feature>
<comment type="caution">
    <text evidence="1">The sequence shown here is derived from an EMBL/GenBank/DDBJ whole genome shotgun (WGS) entry which is preliminary data.</text>
</comment>
<dbReference type="Proteomes" id="UP001066276">
    <property type="component" value="Chromosome 12"/>
</dbReference>
<protein>
    <submittedName>
        <fullName evidence="1">Uncharacterized protein</fullName>
    </submittedName>
</protein>
<organism evidence="1 2">
    <name type="scientific">Pleurodeles waltl</name>
    <name type="common">Iberian ribbed newt</name>
    <dbReference type="NCBI Taxonomy" id="8319"/>
    <lineage>
        <taxon>Eukaryota</taxon>
        <taxon>Metazoa</taxon>
        <taxon>Chordata</taxon>
        <taxon>Craniata</taxon>
        <taxon>Vertebrata</taxon>
        <taxon>Euteleostomi</taxon>
        <taxon>Amphibia</taxon>
        <taxon>Batrachia</taxon>
        <taxon>Caudata</taxon>
        <taxon>Salamandroidea</taxon>
        <taxon>Salamandridae</taxon>
        <taxon>Pleurodelinae</taxon>
        <taxon>Pleurodeles</taxon>
    </lineage>
</organism>
<accession>A0AAV7KXR1</accession>
<sequence>WFGVGRKGCGGLEWVDFTGADLSGWIGWARLEWVGLMWGGMDWSGLKRGGFALEWGTGM</sequence>
<dbReference type="EMBL" id="JANPWB010000016">
    <property type="protein sequence ID" value="KAJ1082990.1"/>
    <property type="molecule type" value="Genomic_DNA"/>
</dbReference>